<sequence length="93" mass="9980">AAFISIQAFPALLDLPQELEVSEVSCGSRHTAVVTRESPAFDAVLGSKYGQLGHGDSASSDRPRCVECLVAEGLRVQEVVCGPWTTYVCVLER</sequence>
<dbReference type="Proteomes" id="UP000578343">
    <property type="component" value="Unassembled WGS sequence"/>
</dbReference>
<organism evidence="1 2">
    <name type="scientific">Baryphthengus martii</name>
    <name type="common">Rufous motmot</name>
    <dbReference type="NCBI Taxonomy" id="176943"/>
    <lineage>
        <taxon>Eukaryota</taxon>
        <taxon>Metazoa</taxon>
        <taxon>Chordata</taxon>
        <taxon>Craniata</taxon>
        <taxon>Vertebrata</taxon>
        <taxon>Euteleostomi</taxon>
        <taxon>Archelosauria</taxon>
        <taxon>Archosauria</taxon>
        <taxon>Dinosauria</taxon>
        <taxon>Saurischia</taxon>
        <taxon>Theropoda</taxon>
        <taxon>Coelurosauria</taxon>
        <taxon>Aves</taxon>
        <taxon>Neognathae</taxon>
        <taxon>Neoaves</taxon>
        <taxon>Telluraves</taxon>
        <taxon>Coraciimorphae</taxon>
        <taxon>Coraciiformes</taxon>
        <taxon>Momotidae</taxon>
        <taxon>Baryphthengus</taxon>
    </lineage>
</organism>
<dbReference type="EMBL" id="VWZK01012756">
    <property type="protein sequence ID" value="NXG75252.1"/>
    <property type="molecule type" value="Genomic_DNA"/>
</dbReference>
<feature type="non-terminal residue" evidence="1">
    <location>
        <position position="93"/>
    </location>
</feature>
<dbReference type="OrthoDB" id="5370059at2759"/>
<evidence type="ECO:0000313" key="2">
    <source>
        <dbReference type="Proteomes" id="UP000578343"/>
    </source>
</evidence>
<dbReference type="PANTHER" id="PTHR46849:SF1">
    <property type="entry name" value="RCC1 DOMAIN-CONTAINING PROTEIN 1"/>
    <property type="match status" value="1"/>
</dbReference>
<dbReference type="Gene3D" id="2.130.10.30">
    <property type="entry name" value="Regulator of chromosome condensation 1/beta-lactamase-inhibitor protein II"/>
    <property type="match status" value="1"/>
</dbReference>
<dbReference type="AlphaFoldDB" id="A0A7K9EF14"/>
<feature type="non-terminal residue" evidence="1">
    <location>
        <position position="1"/>
    </location>
</feature>
<proteinExistence type="predicted"/>
<dbReference type="PANTHER" id="PTHR46849">
    <property type="entry name" value="RCC1 DOMAIN-CONTAINING PROTEIN 1"/>
    <property type="match status" value="1"/>
</dbReference>
<dbReference type="PROSITE" id="PS00626">
    <property type="entry name" value="RCC1_2"/>
    <property type="match status" value="1"/>
</dbReference>
<dbReference type="InterPro" id="IPR052830">
    <property type="entry name" value="RCC1_domain-containing"/>
</dbReference>
<dbReference type="SUPFAM" id="SSF50985">
    <property type="entry name" value="RCC1/BLIP-II"/>
    <property type="match status" value="1"/>
</dbReference>
<gene>
    <name evidence="1" type="primary">Rccd1</name>
    <name evidence="1" type="ORF">BARMAR_R01849</name>
</gene>
<protein>
    <submittedName>
        <fullName evidence="1">RCCD1 protein</fullName>
    </submittedName>
</protein>
<evidence type="ECO:0000313" key="1">
    <source>
        <dbReference type="EMBL" id="NXG75252.1"/>
    </source>
</evidence>
<keyword evidence="2" id="KW-1185">Reference proteome</keyword>
<dbReference type="InterPro" id="IPR000408">
    <property type="entry name" value="Reg_chr_condens"/>
</dbReference>
<accession>A0A7K9EF14</accession>
<dbReference type="InterPro" id="IPR009091">
    <property type="entry name" value="RCC1/BLIP-II"/>
</dbReference>
<name>A0A7K9EF14_BARMA</name>
<reference evidence="1 2" key="1">
    <citation type="submission" date="2019-09" db="EMBL/GenBank/DDBJ databases">
        <title>Bird 10,000 Genomes (B10K) Project - Family phase.</title>
        <authorList>
            <person name="Zhang G."/>
        </authorList>
    </citation>
    <scope>NUCLEOTIDE SEQUENCE [LARGE SCALE GENOMIC DNA]</scope>
    <source>
        <strain evidence="1">B10K-DU-001-21</strain>
        <tissue evidence="1">Muscle</tissue>
    </source>
</reference>
<dbReference type="Pfam" id="PF00415">
    <property type="entry name" value="RCC1"/>
    <property type="match status" value="1"/>
</dbReference>
<comment type="caution">
    <text evidence="1">The sequence shown here is derived from an EMBL/GenBank/DDBJ whole genome shotgun (WGS) entry which is preliminary data.</text>
</comment>